<dbReference type="KEGG" id="elio:KO353_13955"/>
<dbReference type="EMBL" id="CP076448">
    <property type="protein sequence ID" value="QXM25689.1"/>
    <property type="molecule type" value="Genomic_DNA"/>
</dbReference>
<feature type="domain" description="AAA+ ATPase" evidence="1">
    <location>
        <begin position="50"/>
        <end position="230"/>
    </location>
</feature>
<dbReference type="InterPro" id="IPR003593">
    <property type="entry name" value="AAA+_ATPase"/>
</dbReference>
<dbReference type="KEGG" id="elio:KO353_05645"/>
<evidence type="ECO:0000313" key="2">
    <source>
        <dbReference type="EMBL" id="QXM24335.1"/>
    </source>
</evidence>
<dbReference type="AlphaFoldDB" id="A0A975U0Z3"/>
<dbReference type="Proteomes" id="UP000694001">
    <property type="component" value="Chromosome"/>
</dbReference>
<dbReference type="Pfam" id="PF13384">
    <property type="entry name" value="HTH_23"/>
    <property type="match status" value="1"/>
</dbReference>
<dbReference type="Pfam" id="PF13481">
    <property type="entry name" value="AAA_25"/>
    <property type="match status" value="1"/>
</dbReference>
<sequence>MPDTGLPPGFIEVPAADAPEPPRLRSVTAAELLMMNLPPREYALEPVLPCPGLVMIYAKRGLGKTFTALSIALAVASGGAALKWRAPAPKRVLYVDGEMPAAQLQERLARLIRGASTHPPGADFLRFLAADLAPEGLPSIARPETQRALEAEMTATGAEVVILDNISTLAAGLRENEADDWGDLQAWLLRLRRLGKGVILIHHAAKGGQQRGTSRREDALDTVIALRRPADYVPTRGAAFEVHLEKARGVTGADAAPFAAELVETPDSGLTWAWRDLADEQRARAAELLAAGMSIRDVAEETGLSRSAVHRLKQAQGAAHGRA</sequence>
<evidence type="ECO:0000313" key="4">
    <source>
        <dbReference type="Proteomes" id="UP000694001"/>
    </source>
</evidence>
<organism evidence="2 4">
    <name type="scientific">Elioraea tepida</name>
    <dbReference type="NCBI Taxonomy" id="2843330"/>
    <lineage>
        <taxon>Bacteria</taxon>
        <taxon>Pseudomonadati</taxon>
        <taxon>Pseudomonadota</taxon>
        <taxon>Alphaproteobacteria</taxon>
        <taxon>Acetobacterales</taxon>
        <taxon>Elioraeaceae</taxon>
        <taxon>Elioraea</taxon>
    </lineage>
</organism>
<protein>
    <submittedName>
        <fullName evidence="2">AAA family ATPase</fullName>
    </submittedName>
</protein>
<accession>A0A975U0Z3</accession>
<proteinExistence type="predicted"/>
<dbReference type="EMBL" id="CP076448">
    <property type="protein sequence ID" value="QXM24335.1"/>
    <property type="molecule type" value="Genomic_DNA"/>
</dbReference>
<evidence type="ECO:0000313" key="3">
    <source>
        <dbReference type="EMBL" id="QXM25689.1"/>
    </source>
</evidence>
<keyword evidence="4" id="KW-1185">Reference proteome</keyword>
<dbReference type="RefSeq" id="WP_218285392.1">
    <property type="nucleotide sequence ID" value="NZ_CP076448.1"/>
</dbReference>
<reference evidence="2" key="1">
    <citation type="submission" date="2021-06" db="EMBL/GenBank/DDBJ databases">
        <title>Elioraea tepida, sp. nov., a moderately thermophilic aerobic anoxygenic phototrophic bacterium isolated from an alkaline siliceous hot spring mat community in Yellowstone National Park, WY, USA.</title>
        <authorList>
            <person name="Saini M.K."/>
            <person name="Yoshida S."/>
            <person name="Sebastian A."/>
            <person name="Hirose S."/>
            <person name="Hara E."/>
            <person name="Tamaki H."/>
            <person name="Soulier N.T."/>
            <person name="Albert I."/>
            <person name="Hanada S."/>
            <person name="Bryant D.A."/>
            <person name="Tank M."/>
        </authorList>
    </citation>
    <scope>NUCLEOTIDE SEQUENCE</scope>
    <source>
        <strain evidence="2">MS-P2</strain>
    </source>
</reference>
<dbReference type="SMART" id="SM00382">
    <property type="entry name" value="AAA"/>
    <property type="match status" value="1"/>
</dbReference>
<name>A0A975U0Z3_9PROT</name>
<evidence type="ECO:0000259" key="1">
    <source>
        <dbReference type="SMART" id="SM00382"/>
    </source>
</evidence>
<gene>
    <name evidence="3" type="ORF">KO353_05645</name>
    <name evidence="2" type="ORF">KO353_13955</name>
</gene>